<keyword evidence="4" id="KW-1185">Reference proteome</keyword>
<dbReference type="OrthoDB" id="415530at2"/>
<keyword evidence="3" id="KW-0614">Plasmid</keyword>
<evidence type="ECO:0000259" key="2">
    <source>
        <dbReference type="Pfam" id="PF16684"/>
    </source>
</evidence>
<name>E0UMT4_GLOV7</name>
<proteinExistence type="predicted"/>
<evidence type="ECO:0000313" key="4">
    <source>
        <dbReference type="Proteomes" id="UP000008206"/>
    </source>
</evidence>
<accession>E0UMT4</accession>
<gene>
    <name evidence="3" type="ordered locus">Cyan7822_6487</name>
</gene>
<evidence type="ECO:0000256" key="1">
    <source>
        <dbReference type="SAM" id="MobiDB-lite"/>
    </source>
</evidence>
<evidence type="ECO:0000313" key="3">
    <source>
        <dbReference type="EMBL" id="ADN18264.1"/>
    </source>
</evidence>
<dbReference type="EMBL" id="CP002200">
    <property type="protein sequence ID" value="ADN18264.1"/>
    <property type="molecule type" value="Genomic_DNA"/>
</dbReference>
<dbReference type="AlphaFoldDB" id="E0UMT4"/>
<dbReference type="Gene3D" id="1.10.443.30">
    <property type="entry name" value="Telomere resolvase"/>
    <property type="match status" value="2"/>
</dbReference>
<dbReference type="InterPro" id="IPR038280">
    <property type="entry name" value="ResT/TelK_cat_sf"/>
</dbReference>
<dbReference type="KEGG" id="cyj:Cyan7822_6487"/>
<geneLocation type="plasmid" evidence="3 4">
    <name>Cy782202</name>
</geneLocation>
<dbReference type="Pfam" id="PF16684">
    <property type="entry name" value="ResT-TelK_cat"/>
    <property type="match status" value="1"/>
</dbReference>
<organism evidence="3 4">
    <name type="scientific">Gloeothece verrucosa (strain PCC 7822)</name>
    <name type="common">Cyanothece sp. (strain PCC 7822)</name>
    <dbReference type="NCBI Taxonomy" id="497965"/>
    <lineage>
        <taxon>Bacteria</taxon>
        <taxon>Bacillati</taxon>
        <taxon>Cyanobacteriota</taxon>
        <taxon>Cyanophyceae</taxon>
        <taxon>Oscillatoriophycideae</taxon>
        <taxon>Chroococcales</taxon>
        <taxon>Aphanothecaceae</taxon>
        <taxon>Gloeothece</taxon>
        <taxon>Gloeothece verrucosa</taxon>
    </lineage>
</organism>
<protein>
    <recommendedName>
        <fullName evidence="2">Telomere resolvase ResT/TelK catalytic domain-containing protein</fullName>
    </recommendedName>
</protein>
<feature type="region of interest" description="Disordered" evidence="1">
    <location>
        <begin position="296"/>
        <end position="326"/>
    </location>
</feature>
<reference evidence="4" key="1">
    <citation type="journal article" date="2011" name="MBio">
        <title>Novel metabolic attributes of the genus Cyanothece, comprising a group of unicellular nitrogen-fixing Cyanobacteria.</title>
        <authorList>
            <person name="Bandyopadhyay A."/>
            <person name="Elvitigala T."/>
            <person name="Welsh E."/>
            <person name="Stockel J."/>
            <person name="Liberton M."/>
            <person name="Min H."/>
            <person name="Sherman L.A."/>
            <person name="Pakrasi H.B."/>
        </authorList>
    </citation>
    <scope>NUCLEOTIDE SEQUENCE [LARGE SCALE GENOMIC DNA]</scope>
    <source>
        <strain evidence="4">PCC 7822</strain>
        <plasmid evidence="4">Cy782202</plasmid>
    </source>
</reference>
<sequence>MGKTKPPTQTRIKLISNPEIFVKTGEDFLDSKNCLEVLGALVLITGLACDALLLNSNIKEKTAYSVTFTEKKNFTEEIREIPTLIKAQKVIKAISFLRDSLEIGHLDSKTINSTYIPSVFKIWQEHLQKFVPMPPIRQFSHSFWRSVYAAIATHWYCPRNVSPIDYKAYICGQEELIRDKSEKIKEKIAAQLNYFEYQIEGHKNKIDSVLGLKLSGGSVQVLEKFQMVEFRENSGQVSQPRYEDLAANSLAAKETQENLEPTETLTQIELKSSDATEGKELNLDAKISTTASLAKENVETTEPKTQLNLESGASEEERDLTVEQGTKTQPLNGQVVENISEADPQKLILLKLASDQSEVLLEGLEEATGCAPSTLLLGNIYRVSNSSGKFQFVLKQGKNQQKISTTVEGQEIIKAISRLRKFSEYQELLKLSPEEINEHFRVKVEVNGLIKDS</sequence>
<feature type="domain" description="Telomere resolvase ResT/TelK catalytic" evidence="2">
    <location>
        <begin position="17"/>
        <end position="175"/>
    </location>
</feature>
<dbReference type="HOGENOM" id="CLU_603722_0_0_3"/>
<dbReference type="InterPro" id="IPR032047">
    <property type="entry name" value="ResT/TelK_cat"/>
</dbReference>
<dbReference type="RefSeq" id="WP_013335010.1">
    <property type="nucleotide sequence ID" value="NC_014534.1"/>
</dbReference>
<dbReference type="Proteomes" id="UP000008206">
    <property type="component" value="Plasmid Cy782202"/>
</dbReference>